<dbReference type="Pfam" id="PF12770">
    <property type="entry name" value="CHAT"/>
    <property type="match status" value="1"/>
</dbReference>
<proteinExistence type="predicted"/>
<evidence type="ECO:0000313" key="3">
    <source>
        <dbReference type="EMBL" id="RSL18947.1"/>
    </source>
</evidence>
<comment type="caution">
    <text evidence="3">The sequence shown here is derived from an EMBL/GenBank/DDBJ whole genome shotgun (WGS) entry which is preliminary data.</text>
</comment>
<name>A0A3R9P1H0_9BACT</name>
<accession>A0A3R9P1H0</accession>
<dbReference type="Proteomes" id="UP000269669">
    <property type="component" value="Unassembled WGS sequence"/>
</dbReference>
<dbReference type="PANTHER" id="PTHR10098">
    <property type="entry name" value="RAPSYN-RELATED"/>
    <property type="match status" value="1"/>
</dbReference>
<evidence type="ECO:0000313" key="4">
    <source>
        <dbReference type="Proteomes" id="UP000269669"/>
    </source>
</evidence>
<feature type="region of interest" description="Disordered" evidence="1">
    <location>
        <begin position="863"/>
        <end position="885"/>
    </location>
</feature>
<dbReference type="InterPro" id="IPR024983">
    <property type="entry name" value="CHAT_dom"/>
</dbReference>
<keyword evidence="4" id="KW-1185">Reference proteome</keyword>
<feature type="domain" description="CHAT" evidence="2">
    <location>
        <begin position="567"/>
        <end position="853"/>
    </location>
</feature>
<evidence type="ECO:0000256" key="1">
    <source>
        <dbReference type="SAM" id="MobiDB-lite"/>
    </source>
</evidence>
<protein>
    <submittedName>
        <fullName evidence="3">CHAT domain-containing protein</fullName>
    </submittedName>
</protein>
<dbReference type="EMBL" id="RSDW01000001">
    <property type="protein sequence ID" value="RSL18947.1"/>
    <property type="molecule type" value="Genomic_DNA"/>
</dbReference>
<evidence type="ECO:0000259" key="2">
    <source>
        <dbReference type="Pfam" id="PF12770"/>
    </source>
</evidence>
<sequence length="885" mass="97540">MRARIAVPLLTAGAILAISLSYHAYRERPRPDDPDWLLQRADEQAWLNQWIDAAPVYHRAELLFQQRNEPARALYAQVSQMMATSETSSFAPQIASLSDDLQLPAARDPETRLRILIIRGMLETNYDAGLATKTWTEVGELARKQNHFMLASRAMGEEGIAAFLLGDVDGAQAKVMKAYLVAKYLGDPAARVRYASVYGAGLVALKKYDRALKPLDEAIRVANTTPGVAYPSIATASKIEALGGLGRYQEALMLANDAMARVTARHLNMHISELLRIRAGIYERTEQAKLATDDYQAAIDIGKKVSDWRGLLQTGGSLAALYEKQGRLEDALRTIDDAIEANKQIPDELYFLPRNLSIKARILARMGKTGESNTLYQKSADLIDSLLAHAPTANVERELITSLQQVYAGYFDSLCTQNKLAEAFRIIENARGRFEAESLEHVEAAPPRPASEIDQKLVRLNLALLNTDDPARRAIIVDQIGDTEGRLPSESLEGRTAVDPVSLAQLQADLGPKQILVEYVLDDPRSYALAITRTAVNRYLLPPKQTIEQEASDYRSSVMQRKPDAATGQRLFQQLLGNIPEYKRNDEVILVPDGELHLLPFSALNDGPHYAIESHTLAVSPSGTVFHLLKERERALDAKSRPYVGVAAWTQVKPSTLERILRGVNGPKESEFVPLPESREEVETAGADLPKPSTILLGADATETRFKDLPLDQYQVLHLALHGYVDPTYPDRSALVFAPEKNGQNDGLLQVREIRRMRLNASLVTLSACDTGVGPAGAAGINNLVTAFIDGGARSVVSTLWELEDHSTTRLMTNFYANLKTESKAQALRDAQLELLRAGFGPYYWASFELVGDPDNLVFAGSNPPSSSHVAQGQVMLQQTGRRPL</sequence>
<dbReference type="SUPFAM" id="SSF48452">
    <property type="entry name" value="TPR-like"/>
    <property type="match status" value="2"/>
</dbReference>
<gene>
    <name evidence="3" type="ORF">EDE15_4557</name>
</gene>
<reference evidence="3 4" key="1">
    <citation type="submission" date="2018-12" db="EMBL/GenBank/DDBJ databases">
        <title>Sequencing of bacterial isolates from soil warming experiment in Harvard Forest, Massachusetts, USA.</title>
        <authorList>
            <person name="Deangelis K."/>
        </authorList>
    </citation>
    <scope>NUCLEOTIDE SEQUENCE [LARGE SCALE GENOMIC DNA]</scope>
    <source>
        <strain evidence="3 4">EB153</strain>
    </source>
</reference>
<dbReference type="AlphaFoldDB" id="A0A3R9P1H0"/>
<organism evidence="3 4">
    <name type="scientific">Edaphobacter aggregans</name>
    <dbReference type="NCBI Taxonomy" id="570835"/>
    <lineage>
        <taxon>Bacteria</taxon>
        <taxon>Pseudomonadati</taxon>
        <taxon>Acidobacteriota</taxon>
        <taxon>Terriglobia</taxon>
        <taxon>Terriglobales</taxon>
        <taxon>Acidobacteriaceae</taxon>
        <taxon>Edaphobacter</taxon>
    </lineage>
</organism>
<dbReference type="Gene3D" id="1.25.40.10">
    <property type="entry name" value="Tetratricopeptide repeat domain"/>
    <property type="match status" value="1"/>
</dbReference>
<dbReference type="OrthoDB" id="99689at2"/>
<dbReference type="RefSeq" id="WP_125487221.1">
    <property type="nucleotide sequence ID" value="NZ_RSDW01000001.1"/>
</dbReference>
<dbReference type="InterPro" id="IPR011990">
    <property type="entry name" value="TPR-like_helical_dom_sf"/>
</dbReference>